<dbReference type="CDD" id="cd00212">
    <property type="entry name" value="PTS_IIB_glc"/>
    <property type="match status" value="1"/>
</dbReference>
<protein>
    <submittedName>
        <fullName evidence="16">Beta-glucoside-specific PTS transporter subunit IIABC</fullName>
        <ecNumber evidence="16">2.7.1.-</ecNumber>
    </submittedName>
</protein>
<dbReference type="PROSITE" id="PS01035">
    <property type="entry name" value="PTS_EIIB_TYPE_1_CYS"/>
    <property type="match status" value="1"/>
</dbReference>
<evidence type="ECO:0000259" key="15">
    <source>
        <dbReference type="PROSITE" id="PS51103"/>
    </source>
</evidence>
<dbReference type="EC" id="2.7.1.-" evidence="16"/>
<dbReference type="PANTHER" id="PTHR30175:SF1">
    <property type="entry name" value="PTS SYSTEM ARBUTIN-, CELLOBIOSE-, AND SALICIN-SPECIFIC EIIBC COMPONENT-RELATED"/>
    <property type="match status" value="1"/>
</dbReference>
<dbReference type="NCBIfam" id="TIGR01995">
    <property type="entry name" value="PTS-II-ABC-beta"/>
    <property type="match status" value="1"/>
</dbReference>
<dbReference type="AlphaFoldDB" id="A0A9D1W753"/>
<evidence type="ECO:0000256" key="11">
    <source>
        <dbReference type="PROSITE-ProRule" id="PRU00421"/>
    </source>
</evidence>
<dbReference type="PROSITE" id="PS51103">
    <property type="entry name" value="PTS_EIIC_TYPE_1"/>
    <property type="match status" value="1"/>
</dbReference>
<feature type="transmembrane region" description="Helical" evidence="12">
    <location>
        <begin position="436"/>
        <end position="459"/>
    </location>
</feature>
<evidence type="ECO:0000256" key="7">
    <source>
        <dbReference type="ARBA" id="ARBA00022692"/>
    </source>
</evidence>
<dbReference type="InterPro" id="IPR011055">
    <property type="entry name" value="Dup_hybrid_motif"/>
</dbReference>
<keyword evidence="3" id="KW-1003">Cell membrane</keyword>
<dbReference type="Gene3D" id="3.30.1360.60">
    <property type="entry name" value="Glucose permease domain IIB"/>
    <property type="match status" value="1"/>
</dbReference>
<dbReference type="GO" id="GO:0008982">
    <property type="term" value="F:protein-N(PI)-phosphohistidine-sugar phosphotransferase activity"/>
    <property type="evidence" value="ECO:0007669"/>
    <property type="project" value="InterPro"/>
</dbReference>
<dbReference type="Pfam" id="PF00367">
    <property type="entry name" value="PTS_EIIB"/>
    <property type="match status" value="1"/>
</dbReference>
<dbReference type="SUPFAM" id="SSF51261">
    <property type="entry name" value="Duplicated hybrid motif"/>
    <property type="match status" value="1"/>
</dbReference>
<keyword evidence="5 16" id="KW-0808">Transferase</keyword>
<dbReference type="InterPro" id="IPR036878">
    <property type="entry name" value="Glu_permease_IIB"/>
</dbReference>
<feature type="transmembrane region" description="Helical" evidence="12">
    <location>
        <begin position="143"/>
        <end position="162"/>
    </location>
</feature>
<comment type="subcellular location">
    <subcellularLocation>
        <location evidence="1">Cell membrane</location>
        <topology evidence="1">Multi-pass membrane protein</topology>
    </subcellularLocation>
</comment>
<dbReference type="FunFam" id="2.70.70.10:FF:000001">
    <property type="entry name" value="PTS system glucose-specific IIA component"/>
    <property type="match status" value="1"/>
</dbReference>
<dbReference type="InterPro" id="IPR011297">
    <property type="entry name" value="PTS_IIABC_b_glu"/>
</dbReference>
<feature type="transmembrane region" description="Helical" evidence="12">
    <location>
        <begin position="101"/>
        <end position="123"/>
    </location>
</feature>
<feature type="transmembrane region" description="Helical" evidence="12">
    <location>
        <begin position="393"/>
        <end position="416"/>
    </location>
</feature>
<dbReference type="InterPro" id="IPR001127">
    <property type="entry name" value="PTS_EIIA_1_perm"/>
</dbReference>
<feature type="transmembrane region" description="Helical" evidence="12">
    <location>
        <begin position="285"/>
        <end position="312"/>
    </location>
</feature>
<dbReference type="GO" id="GO:0005886">
    <property type="term" value="C:plasma membrane"/>
    <property type="evidence" value="ECO:0007669"/>
    <property type="project" value="UniProtKB-SubCell"/>
</dbReference>
<evidence type="ECO:0000256" key="3">
    <source>
        <dbReference type="ARBA" id="ARBA00022475"/>
    </source>
</evidence>
<evidence type="ECO:0000256" key="5">
    <source>
        <dbReference type="ARBA" id="ARBA00022679"/>
    </source>
</evidence>
<accession>A0A9D1W753</accession>
<feature type="domain" description="PTS EIIA type-1" evidence="13">
    <location>
        <begin position="514"/>
        <end position="618"/>
    </location>
</feature>
<dbReference type="GO" id="GO:0090589">
    <property type="term" value="F:protein-phosphocysteine-trehalose phosphotransferase system transporter activity"/>
    <property type="evidence" value="ECO:0007669"/>
    <property type="project" value="TreeGrafter"/>
</dbReference>
<dbReference type="GO" id="GO:0016301">
    <property type="term" value="F:kinase activity"/>
    <property type="evidence" value="ECO:0007669"/>
    <property type="project" value="UniProtKB-KW"/>
</dbReference>
<feature type="domain" description="PTS EIIB type-1" evidence="14">
    <location>
        <begin position="4"/>
        <end position="86"/>
    </location>
</feature>
<dbReference type="SUPFAM" id="SSF55604">
    <property type="entry name" value="Glucose permease domain IIB"/>
    <property type="match status" value="1"/>
</dbReference>
<dbReference type="PROSITE" id="PS51093">
    <property type="entry name" value="PTS_EIIA_TYPE_1"/>
    <property type="match status" value="1"/>
</dbReference>
<dbReference type="Gene3D" id="2.70.70.10">
    <property type="entry name" value="Glucose Permease (Domain IIA)"/>
    <property type="match status" value="1"/>
</dbReference>
<name>A0A9D1W753_9FIRM</name>
<evidence type="ECO:0000256" key="2">
    <source>
        <dbReference type="ARBA" id="ARBA00022448"/>
    </source>
</evidence>
<evidence type="ECO:0000256" key="9">
    <source>
        <dbReference type="ARBA" id="ARBA00022989"/>
    </source>
</evidence>
<evidence type="ECO:0000313" key="16">
    <source>
        <dbReference type="EMBL" id="HIX53072.1"/>
    </source>
</evidence>
<feature type="active site" description="Phosphocysteine intermediate; for EIIB activity" evidence="11">
    <location>
        <position position="26"/>
    </location>
</feature>
<feature type="transmembrane region" description="Helical" evidence="12">
    <location>
        <begin position="219"/>
        <end position="239"/>
    </location>
</feature>
<evidence type="ECO:0000259" key="14">
    <source>
        <dbReference type="PROSITE" id="PS51098"/>
    </source>
</evidence>
<evidence type="ECO:0000256" key="8">
    <source>
        <dbReference type="ARBA" id="ARBA00022777"/>
    </source>
</evidence>
<feature type="domain" description="PTS EIIC type-1" evidence="15">
    <location>
        <begin position="93"/>
        <end position="471"/>
    </location>
</feature>
<evidence type="ECO:0000256" key="10">
    <source>
        <dbReference type="ARBA" id="ARBA00023136"/>
    </source>
</evidence>
<comment type="caution">
    <text evidence="16">The sequence shown here is derived from an EMBL/GenBank/DDBJ whole genome shotgun (WGS) entry which is preliminary data.</text>
</comment>
<evidence type="ECO:0000256" key="12">
    <source>
        <dbReference type="SAM" id="Phobius"/>
    </source>
</evidence>
<keyword evidence="10 12" id="KW-0472">Membrane</keyword>
<organism evidence="16 17">
    <name type="scientific">Candidatus Lachnoclostridium stercoripullorum</name>
    <dbReference type="NCBI Taxonomy" id="2838635"/>
    <lineage>
        <taxon>Bacteria</taxon>
        <taxon>Bacillati</taxon>
        <taxon>Bacillota</taxon>
        <taxon>Clostridia</taxon>
        <taxon>Lachnospirales</taxon>
        <taxon>Lachnospiraceae</taxon>
    </lineage>
</organism>
<dbReference type="PROSITE" id="PS00371">
    <property type="entry name" value="PTS_EIIA_TYPE_1_HIS"/>
    <property type="match status" value="1"/>
</dbReference>
<sequence>MDCRKLAREIVDQVGGKENITSVTHCFTRLRLVLRDRKLADKEKVSRLEGVISVVDGGGQFQVVIGNKVEQVYDEVTKLVDVENSAPDGEKKSAANAVFQVISAMFTPLVPAIAASGLLKGILTAAQLYMNSKGVDITGSDTYVVLYAASQIIFYYMPIFLACTAAKALKTSQFTAMVLGGLLVYPQIDALMQDAGTVTRVLGIPMVKGAWQIGDAEKVFSYTESVIPIILVVIVLKYLEKFLKKVIPEVLQVILVPGLSLIVMVPVTFGVLGPIGIYIGNAIQVAYNAIIGFNVILGGALIGGLWCVFVAFGAHRALVPVSINDVAVSGSQTLMAMSSPANFAQGGAALGVMLRTKNRQLKSVAASTSLTAALAGITEPALYGCNLRLKKPMVCAVISGAVGGALIGWGGVYAESHVNGCLLTSVAYAAGGMDKFLIYLLGCGIAFFGAAILTFIVGFEDDPTEPEGSAGKLVMPEATVETADICEEEVPEKVDIRVTSPVKGKLIPLSQVKDEVFAACALGRGAAVIPEKGEVVAPEDCEVSVLYDTGHAIGLKLKSGVELLIHIGIDTVELGGRFFAKEVSQGAKLTRGDKIVSFDIEGIRQAGYDPTVCVIVTNTEEYRAVAKAPGNRAEEGADAILIETGKGE</sequence>
<reference evidence="16" key="1">
    <citation type="journal article" date="2021" name="PeerJ">
        <title>Extensive microbial diversity within the chicken gut microbiome revealed by metagenomics and culture.</title>
        <authorList>
            <person name="Gilroy R."/>
            <person name="Ravi A."/>
            <person name="Getino M."/>
            <person name="Pursley I."/>
            <person name="Horton D.L."/>
            <person name="Alikhan N.F."/>
            <person name="Baker D."/>
            <person name="Gharbi K."/>
            <person name="Hall N."/>
            <person name="Watson M."/>
            <person name="Adriaenssens E.M."/>
            <person name="Foster-Nyarko E."/>
            <person name="Jarju S."/>
            <person name="Secka A."/>
            <person name="Antonio M."/>
            <person name="Oren A."/>
            <person name="Chaudhuri R.R."/>
            <person name="La Ragione R."/>
            <person name="Hildebrand F."/>
            <person name="Pallen M.J."/>
        </authorList>
    </citation>
    <scope>NUCLEOTIDE SEQUENCE</scope>
    <source>
        <strain evidence="16">ChiGjej4B4-12881</strain>
    </source>
</reference>
<evidence type="ECO:0000256" key="4">
    <source>
        <dbReference type="ARBA" id="ARBA00022597"/>
    </source>
</evidence>
<dbReference type="Pfam" id="PF02378">
    <property type="entry name" value="PTS_EIIC"/>
    <property type="match status" value="1"/>
</dbReference>
<keyword evidence="9 12" id="KW-1133">Transmembrane helix</keyword>
<evidence type="ECO:0000313" key="17">
    <source>
        <dbReference type="Proteomes" id="UP000886780"/>
    </source>
</evidence>
<dbReference type="PANTHER" id="PTHR30175">
    <property type="entry name" value="PHOSPHOTRANSFERASE SYSTEM TRANSPORT PROTEIN"/>
    <property type="match status" value="1"/>
</dbReference>
<evidence type="ECO:0000256" key="1">
    <source>
        <dbReference type="ARBA" id="ARBA00004651"/>
    </source>
</evidence>
<dbReference type="FunFam" id="3.30.1360.60:FF:000001">
    <property type="entry name" value="PTS system glucose-specific IIBC component PtsG"/>
    <property type="match status" value="1"/>
</dbReference>
<dbReference type="InterPro" id="IPR018113">
    <property type="entry name" value="PTrfase_EIIB_Cys"/>
</dbReference>
<dbReference type="EMBL" id="DXEU01000180">
    <property type="protein sequence ID" value="HIX53072.1"/>
    <property type="molecule type" value="Genomic_DNA"/>
</dbReference>
<dbReference type="InterPro" id="IPR013013">
    <property type="entry name" value="PTS_EIIC_1"/>
</dbReference>
<dbReference type="InterPro" id="IPR050558">
    <property type="entry name" value="PTS_Sugar-Specific_Components"/>
</dbReference>
<keyword evidence="6" id="KW-0598">Phosphotransferase system</keyword>
<dbReference type="Pfam" id="PF00358">
    <property type="entry name" value="PTS_EIIA_1"/>
    <property type="match status" value="1"/>
</dbReference>
<keyword evidence="2" id="KW-0813">Transport</keyword>
<dbReference type="InterPro" id="IPR001996">
    <property type="entry name" value="PTS_IIB_1"/>
</dbReference>
<keyword evidence="4" id="KW-0762">Sugar transport</keyword>
<dbReference type="NCBIfam" id="TIGR00830">
    <property type="entry name" value="PTBA"/>
    <property type="match status" value="1"/>
</dbReference>
<dbReference type="PROSITE" id="PS51098">
    <property type="entry name" value="PTS_EIIB_TYPE_1"/>
    <property type="match status" value="1"/>
</dbReference>
<dbReference type="GO" id="GO:0015771">
    <property type="term" value="P:trehalose transport"/>
    <property type="evidence" value="ECO:0007669"/>
    <property type="project" value="TreeGrafter"/>
</dbReference>
<reference evidence="16" key="2">
    <citation type="submission" date="2021-04" db="EMBL/GenBank/DDBJ databases">
        <authorList>
            <person name="Gilroy R."/>
        </authorList>
    </citation>
    <scope>NUCLEOTIDE SEQUENCE</scope>
    <source>
        <strain evidence="16">ChiGjej4B4-12881</strain>
    </source>
</reference>
<feature type="transmembrane region" description="Helical" evidence="12">
    <location>
        <begin position="251"/>
        <end position="279"/>
    </location>
</feature>
<gene>
    <name evidence="16" type="ORF">IAA28_09735</name>
</gene>
<keyword evidence="8" id="KW-0418">Kinase</keyword>
<keyword evidence="7 12" id="KW-0812">Transmembrane</keyword>
<evidence type="ECO:0000259" key="13">
    <source>
        <dbReference type="PROSITE" id="PS51093"/>
    </source>
</evidence>
<dbReference type="GO" id="GO:0009401">
    <property type="term" value="P:phosphoenolpyruvate-dependent sugar phosphotransferase system"/>
    <property type="evidence" value="ECO:0007669"/>
    <property type="project" value="UniProtKB-KW"/>
</dbReference>
<proteinExistence type="predicted"/>
<dbReference type="InterPro" id="IPR003352">
    <property type="entry name" value="PTS_EIIC"/>
</dbReference>
<dbReference type="Proteomes" id="UP000886780">
    <property type="component" value="Unassembled WGS sequence"/>
</dbReference>
<evidence type="ECO:0000256" key="6">
    <source>
        <dbReference type="ARBA" id="ARBA00022683"/>
    </source>
</evidence>